<dbReference type="InterPro" id="IPR003732">
    <property type="entry name" value="Daa-tRNA_deacyls_DTD"/>
</dbReference>
<comment type="catalytic activity">
    <reaction evidence="5">
        <text>glycyl-tRNA(Ala) + H2O = tRNA(Ala) + glycine + H(+)</text>
        <dbReference type="Rhea" id="RHEA:53744"/>
        <dbReference type="Rhea" id="RHEA-COMP:9657"/>
        <dbReference type="Rhea" id="RHEA-COMP:13640"/>
        <dbReference type="ChEBI" id="CHEBI:15377"/>
        <dbReference type="ChEBI" id="CHEBI:15378"/>
        <dbReference type="ChEBI" id="CHEBI:57305"/>
        <dbReference type="ChEBI" id="CHEBI:78442"/>
        <dbReference type="ChEBI" id="CHEBI:78522"/>
        <dbReference type="EC" id="3.1.1.96"/>
    </reaction>
</comment>
<proteinExistence type="inferred from homology"/>
<dbReference type="SUPFAM" id="SSF69500">
    <property type="entry name" value="DTD-like"/>
    <property type="match status" value="1"/>
</dbReference>
<evidence type="ECO:0000313" key="8">
    <source>
        <dbReference type="EMBL" id="KAF5331039.1"/>
    </source>
</evidence>
<feature type="compositionally biased region" description="Polar residues" evidence="7">
    <location>
        <begin position="129"/>
        <end position="139"/>
    </location>
</feature>
<evidence type="ECO:0000256" key="7">
    <source>
        <dbReference type="SAM" id="MobiDB-lite"/>
    </source>
</evidence>
<dbReference type="GO" id="GO:0051500">
    <property type="term" value="F:D-tyrosyl-tRNA(Tyr) deacylase activity"/>
    <property type="evidence" value="ECO:0007669"/>
    <property type="project" value="TreeGrafter"/>
</dbReference>
<dbReference type="Proteomes" id="UP000567179">
    <property type="component" value="Unassembled WGS sequence"/>
</dbReference>
<evidence type="ECO:0000313" key="9">
    <source>
        <dbReference type="Proteomes" id="UP000567179"/>
    </source>
</evidence>
<evidence type="ECO:0000256" key="2">
    <source>
        <dbReference type="ARBA" id="ARBA00013056"/>
    </source>
</evidence>
<comment type="catalytic activity">
    <reaction evidence="6">
        <text>a D-aminoacyl-tRNA + H2O = a tRNA + a D-alpha-amino acid + H(+)</text>
        <dbReference type="Rhea" id="RHEA:13953"/>
        <dbReference type="Rhea" id="RHEA-COMP:10123"/>
        <dbReference type="Rhea" id="RHEA-COMP:10124"/>
        <dbReference type="ChEBI" id="CHEBI:15377"/>
        <dbReference type="ChEBI" id="CHEBI:15378"/>
        <dbReference type="ChEBI" id="CHEBI:59871"/>
        <dbReference type="ChEBI" id="CHEBI:78442"/>
        <dbReference type="ChEBI" id="CHEBI:79333"/>
        <dbReference type="EC" id="3.1.1.96"/>
    </reaction>
</comment>
<dbReference type="GO" id="GO:0005737">
    <property type="term" value="C:cytoplasm"/>
    <property type="evidence" value="ECO:0007669"/>
    <property type="project" value="InterPro"/>
</dbReference>
<dbReference type="Pfam" id="PF02580">
    <property type="entry name" value="Tyr_Deacylase"/>
    <property type="match status" value="1"/>
</dbReference>
<name>A0A8H5BWV8_9AGAR</name>
<evidence type="ECO:0000256" key="3">
    <source>
        <dbReference type="ARBA" id="ARBA00020007"/>
    </source>
</evidence>
<evidence type="ECO:0000256" key="6">
    <source>
        <dbReference type="ARBA" id="ARBA00048018"/>
    </source>
</evidence>
<dbReference type="OrthoDB" id="275783at2759"/>
<gene>
    <name evidence="8" type="ORF">D9619_005268</name>
</gene>
<dbReference type="EC" id="3.1.1.96" evidence="2"/>
<sequence>MWKSSVKDIDGDILCVSQFTLLANTSKGNKPDFHRAMATEPSRALYGTFLEALGKAYKPEKIRGILFDHGPSRDTNLDCSLDGKFGAMMSVTLTNEGPVTFTLDSRKYEYVSVPEGAREKKTWPKASAASGTPANNLEA</sequence>
<evidence type="ECO:0000256" key="1">
    <source>
        <dbReference type="ARBA" id="ARBA00009673"/>
    </source>
</evidence>
<dbReference type="PANTHER" id="PTHR10472:SF5">
    <property type="entry name" value="D-AMINOACYL-TRNA DEACYLASE 1"/>
    <property type="match status" value="1"/>
</dbReference>
<reference evidence="8 9" key="1">
    <citation type="journal article" date="2020" name="ISME J.">
        <title>Uncovering the hidden diversity of litter-decomposition mechanisms in mushroom-forming fungi.</title>
        <authorList>
            <person name="Floudas D."/>
            <person name="Bentzer J."/>
            <person name="Ahren D."/>
            <person name="Johansson T."/>
            <person name="Persson P."/>
            <person name="Tunlid A."/>
        </authorList>
    </citation>
    <scope>NUCLEOTIDE SEQUENCE [LARGE SCALE GENOMIC DNA]</scope>
    <source>
        <strain evidence="8 9">CBS 101986</strain>
    </source>
</reference>
<dbReference type="Gene3D" id="3.50.80.10">
    <property type="entry name" value="D-tyrosyl-tRNA(Tyr) deacylase"/>
    <property type="match status" value="1"/>
</dbReference>
<dbReference type="AlphaFoldDB" id="A0A8H5BWV8"/>
<dbReference type="InterPro" id="IPR023509">
    <property type="entry name" value="DTD-like_sf"/>
</dbReference>
<accession>A0A8H5BWV8</accession>
<keyword evidence="9" id="KW-1185">Reference proteome</keyword>
<evidence type="ECO:0000256" key="4">
    <source>
        <dbReference type="ARBA" id="ARBA00032747"/>
    </source>
</evidence>
<comment type="similarity">
    <text evidence="1">Belongs to the DTD family.</text>
</comment>
<feature type="region of interest" description="Disordered" evidence="7">
    <location>
        <begin position="115"/>
        <end position="139"/>
    </location>
</feature>
<dbReference type="PANTHER" id="PTHR10472">
    <property type="entry name" value="D-TYROSYL-TRNA TYR DEACYLASE"/>
    <property type="match status" value="1"/>
</dbReference>
<evidence type="ECO:0000256" key="5">
    <source>
        <dbReference type="ARBA" id="ARBA00047676"/>
    </source>
</evidence>
<comment type="caution">
    <text evidence="8">The sequence shown here is derived from an EMBL/GenBank/DDBJ whole genome shotgun (WGS) entry which is preliminary data.</text>
</comment>
<dbReference type="EMBL" id="JAACJJ010000001">
    <property type="protein sequence ID" value="KAF5331039.1"/>
    <property type="molecule type" value="Genomic_DNA"/>
</dbReference>
<organism evidence="8 9">
    <name type="scientific">Psilocybe cf. subviscida</name>
    <dbReference type="NCBI Taxonomy" id="2480587"/>
    <lineage>
        <taxon>Eukaryota</taxon>
        <taxon>Fungi</taxon>
        <taxon>Dikarya</taxon>
        <taxon>Basidiomycota</taxon>
        <taxon>Agaricomycotina</taxon>
        <taxon>Agaricomycetes</taxon>
        <taxon>Agaricomycetidae</taxon>
        <taxon>Agaricales</taxon>
        <taxon>Agaricineae</taxon>
        <taxon>Strophariaceae</taxon>
        <taxon>Psilocybe</taxon>
    </lineage>
</organism>
<protein>
    <recommendedName>
        <fullName evidence="3">D-aminoacyl-tRNA deacylase</fullName>
        <ecNumber evidence="2">3.1.1.96</ecNumber>
    </recommendedName>
    <alternativeName>
        <fullName evidence="4">Gly-tRNA(Ala) deacylase</fullName>
    </alternativeName>
</protein>